<keyword evidence="2" id="KW-1185">Reference proteome</keyword>
<proteinExistence type="predicted"/>
<accession>A0ABN7AJH7</accession>
<dbReference type="EMBL" id="AP028911">
    <property type="protein sequence ID" value="BES92412.1"/>
    <property type="molecule type" value="Genomic_DNA"/>
</dbReference>
<evidence type="ECO:0008006" key="3">
    <source>
        <dbReference type="Google" id="ProtNLM"/>
    </source>
</evidence>
<reference evidence="1 2" key="1">
    <citation type="submission" date="2023-09" db="EMBL/GenBank/DDBJ databases">
        <title>Nesidiocoris tenuis whole genome shotgun sequence.</title>
        <authorList>
            <person name="Shibata T."/>
            <person name="Shimoda M."/>
            <person name="Kobayashi T."/>
            <person name="Uehara T."/>
        </authorList>
    </citation>
    <scope>NUCLEOTIDE SEQUENCE [LARGE SCALE GENOMIC DNA]</scope>
    <source>
        <strain evidence="1 2">Japan</strain>
    </source>
</reference>
<organism evidence="1 2">
    <name type="scientific">Nesidiocoris tenuis</name>
    <dbReference type="NCBI Taxonomy" id="355587"/>
    <lineage>
        <taxon>Eukaryota</taxon>
        <taxon>Metazoa</taxon>
        <taxon>Ecdysozoa</taxon>
        <taxon>Arthropoda</taxon>
        <taxon>Hexapoda</taxon>
        <taxon>Insecta</taxon>
        <taxon>Pterygota</taxon>
        <taxon>Neoptera</taxon>
        <taxon>Paraneoptera</taxon>
        <taxon>Hemiptera</taxon>
        <taxon>Heteroptera</taxon>
        <taxon>Panheteroptera</taxon>
        <taxon>Cimicomorpha</taxon>
        <taxon>Miridae</taxon>
        <taxon>Dicyphina</taxon>
        <taxon>Nesidiocoris</taxon>
    </lineage>
</organism>
<name>A0ABN7AJH7_9HEMI</name>
<sequence length="119" mass="12853">MKILAPPRNNPHARATVSHVGIPSSQVRRWGGKWKKHPVVGGGSPDVPRQDRHSLAVGRIPFDKGRDGTKGFLALLGCTYLSSASSAGCQARAVRGSRLLLSRFYGVNFVFQSKQIGIC</sequence>
<dbReference type="Proteomes" id="UP001307889">
    <property type="component" value="Chromosome 3"/>
</dbReference>
<evidence type="ECO:0000313" key="2">
    <source>
        <dbReference type="Proteomes" id="UP001307889"/>
    </source>
</evidence>
<evidence type="ECO:0000313" key="1">
    <source>
        <dbReference type="EMBL" id="BES92412.1"/>
    </source>
</evidence>
<gene>
    <name evidence="1" type="ORF">NTJ_05221</name>
</gene>
<protein>
    <recommendedName>
        <fullName evidence="3">Homeobox domain-containing protein</fullName>
    </recommendedName>
</protein>